<dbReference type="Proteomes" id="UP000825123">
    <property type="component" value="Chromosome"/>
</dbReference>
<dbReference type="EMBL" id="AP024597">
    <property type="protein sequence ID" value="BCU70489.1"/>
    <property type="molecule type" value="Genomic_DNA"/>
</dbReference>
<sequence>MVKKVAIRISDPKKYHEMLRKLRERGIKVSEEGEIVITDNDINDLPLDVLIGKIICKIRGKEYFNELLIGIDTNKERLSIAIIGDGELIESRTSNVIDINDELSDIISSYPHKSLKIGVGGGNKIGELVYRIIKIKFSQAKIVNESKSSSPNNPFVQIKDRDIRAAYIIALRSAL</sequence>
<organism evidence="1 2">
    <name type="scientific">Stygiolobus caldivivus</name>
    <dbReference type="NCBI Taxonomy" id="2824673"/>
    <lineage>
        <taxon>Archaea</taxon>
        <taxon>Thermoproteota</taxon>
        <taxon>Thermoprotei</taxon>
        <taxon>Sulfolobales</taxon>
        <taxon>Sulfolobaceae</taxon>
        <taxon>Stygiolobus</taxon>
    </lineage>
</organism>
<evidence type="ECO:0000313" key="2">
    <source>
        <dbReference type="Proteomes" id="UP000825123"/>
    </source>
</evidence>
<keyword evidence="2" id="KW-1185">Reference proteome</keyword>
<evidence type="ECO:0000313" key="1">
    <source>
        <dbReference type="EMBL" id="BCU70489.1"/>
    </source>
</evidence>
<dbReference type="RefSeq" id="WP_221287142.1">
    <property type="nucleotide sequence ID" value="NZ_AP024597.1"/>
</dbReference>
<proteinExistence type="predicted"/>
<dbReference type="AlphaFoldDB" id="A0A8D5U709"/>
<protein>
    <submittedName>
        <fullName evidence="1">Uncharacterized protein</fullName>
    </submittedName>
</protein>
<accession>A0A8D5U709</accession>
<dbReference type="KEGG" id="csty:KN1_17860"/>
<dbReference type="GeneID" id="66163512"/>
<gene>
    <name evidence="1" type="ORF">KN1_17860</name>
</gene>
<name>A0A8D5U709_9CREN</name>
<reference evidence="1 2" key="1">
    <citation type="submission" date="2021-04" db="EMBL/GenBank/DDBJ databases">
        <title>Complete genome sequence of Stygiolobus sp. KN-1.</title>
        <authorList>
            <person name="Nakamura K."/>
            <person name="Sakai H."/>
            <person name="Kurosawa N."/>
        </authorList>
    </citation>
    <scope>NUCLEOTIDE SEQUENCE [LARGE SCALE GENOMIC DNA]</scope>
    <source>
        <strain evidence="1 2">KN-1</strain>
    </source>
</reference>